<dbReference type="AlphaFoldDB" id="A0A3S4YH77"/>
<feature type="domain" description="Aspartate/ornithine carbamoyltransferase Asp/Orn-binding" evidence="2">
    <location>
        <begin position="17"/>
        <end position="86"/>
    </location>
</feature>
<reference evidence="3 4" key="1">
    <citation type="submission" date="2018-12" db="EMBL/GenBank/DDBJ databases">
        <authorList>
            <consortium name="Pathogen Informatics"/>
        </authorList>
    </citation>
    <scope>NUCLEOTIDE SEQUENCE [LARGE SCALE GENOMIC DNA]</scope>
    <source>
        <strain evidence="3 4">NCTC10918</strain>
    </source>
</reference>
<evidence type="ECO:0000313" key="4">
    <source>
        <dbReference type="Proteomes" id="UP000270988"/>
    </source>
</evidence>
<dbReference type="Pfam" id="PF00185">
    <property type="entry name" value="OTCace"/>
    <property type="match status" value="1"/>
</dbReference>
<dbReference type="GO" id="GO:0004070">
    <property type="term" value="F:aspartate carbamoyltransferase activity"/>
    <property type="evidence" value="ECO:0007669"/>
    <property type="project" value="UniProtKB-EC"/>
</dbReference>
<dbReference type="Proteomes" id="UP000270988">
    <property type="component" value="Chromosome"/>
</dbReference>
<evidence type="ECO:0000259" key="2">
    <source>
        <dbReference type="Pfam" id="PF00185"/>
    </source>
</evidence>
<dbReference type="SUPFAM" id="SSF53671">
    <property type="entry name" value="Aspartate/ornithine carbamoyltransferase"/>
    <property type="match status" value="1"/>
</dbReference>
<organism evidence="3 4">
    <name type="scientific">Rothia dentocariosa</name>
    <dbReference type="NCBI Taxonomy" id="2047"/>
    <lineage>
        <taxon>Bacteria</taxon>
        <taxon>Bacillati</taxon>
        <taxon>Actinomycetota</taxon>
        <taxon>Actinomycetes</taxon>
        <taxon>Micrococcales</taxon>
        <taxon>Micrococcaceae</taxon>
        <taxon>Rothia</taxon>
    </lineage>
</organism>
<proteinExistence type="predicted"/>
<dbReference type="InterPro" id="IPR006131">
    <property type="entry name" value="Asp_carbamoyltransf_Asp/Orn-bd"/>
</dbReference>
<dbReference type="Gene3D" id="3.40.50.1370">
    <property type="entry name" value="Aspartate/ornithine carbamoyltransferase"/>
    <property type="match status" value="2"/>
</dbReference>
<evidence type="ECO:0000256" key="1">
    <source>
        <dbReference type="ARBA" id="ARBA00022679"/>
    </source>
</evidence>
<sequence>MMLRIQKERMNAAYFPSAEEYTALWGLTKERFENLLAQPQEIAILHPGPMNRGLELCAEAADSQNAWVLRQVSNGVAVRMAVLYLLLTDGSSEKLYSGDES</sequence>
<dbReference type="GO" id="GO:0016597">
    <property type="term" value="F:amino acid binding"/>
    <property type="evidence" value="ECO:0007669"/>
    <property type="project" value="InterPro"/>
</dbReference>
<evidence type="ECO:0000313" key="3">
    <source>
        <dbReference type="EMBL" id="VEJ29479.1"/>
    </source>
</evidence>
<accession>A0A3S4YH77</accession>
<name>A0A3S4YH77_9MICC</name>
<protein>
    <submittedName>
        <fullName evidence="3">Aspartate carbamoyltransferase</fullName>
        <ecNumber evidence="3">2.1.3.2</ecNumber>
    </submittedName>
</protein>
<dbReference type="EC" id="2.1.3.2" evidence="3"/>
<dbReference type="GO" id="GO:0006520">
    <property type="term" value="P:amino acid metabolic process"/>
    <property type="evidence" value="ECO:0007669"/>
    <property type="project" value="InterPro"/>
</dbReference>
<dbReference type="EMBL" id="LR134521">
    <property type="protein sequence ID" value="VEJ29479.1"/>
    <property type="molecule type" value="Genomic_DNA"/>
</dbReference>
<dbReference type="InterPro" id="IPR036901">
    <property type="entry name" value="Asp/Orn_carbamoylTrfase_sf"/>
</dbReference>
<keyword evidence="1 3" id="KW-0808">Transferase</keyword>
<gene>
    <name evidence="3" type="primary">pyrB_1</name>
    <name evidence="3" type="ORF">NCTC10918_00738</name>
</gene>